<gene>
    <name evidence="2" type="ORF">AAM4_1477</name>
</gene>
<name>A0A1L7RJX8_9ACTO</name>
<feature type="transmembrane region" description="Helical" evidence="1">
    <location>
        <begin position="21"/>
        <end position="38"/>
    </location>
</feature>
<reference evidence="2" key="1">
    <citation type="submission" date="2014-07" db="EMBL/GenBank/DDBJ databases">
        <authorList>
            <person name="Zhang J.E."/>
            <person name="Yang H."/>
            <person name="Guo J."/>
            <person name="Deng Z."/>
            <person name="Luo H."/>
            <person name="Luo M."/>
            <person name="Zhao B."/>
        </authorList>
    </citation>
    <scope>NUCLEOTIDE SEQUENCE</scope>
    <source>
        <strain evidence="2">AM4</strain>
    </source>
</reference>
<feature type="transmembrane region" description="Helical" evidence="1">
    <location>
        <begin position="91"/>
        <end position="108"/>
    </location>
</feature>
<evidence type="ECO:0000313" key="2">
    <source>
        <dbReference type="EMBL" id="CED91309.1"/>
    </source>
</evidence>
<accession>A0A1L7RJX8</accession>
<proteinExistence type="predicted"/>
<keyword evidence="1" id="KW-0472">Membrane</keyword>
<feature type="transmembrane region" description="Helical" evidence="1">
    <location>
        <begin position="120"/>
        <end position="138"/>
    </location>
</feature>
<protein>
    <submittedName>
        <fullName evidence="2">Uncharacterized protein</fullName>
    </submittedName>
</protein>
<feature type="transmembrane region" description="Helical" evidence="1">
    <location>
        <begin position="50"/>
        <end position="71"/>
    </location>
</feature>
<keyword evidence="1" id="KW-0812">Transmembrane</keyword>
<dbReference type="EMBL" id="LK995500">
    <property type="protein sequence ID" value="CED91309.1"/>
    <property type="molecule type" value="Genomic_DNA"/>
</dbReference>
<evidence type="ECO:0000256" key="1">
    <source>
        <dbReference type="SAM" id="Phobius"/>
    </source>
</evidence>
<keyword evidence="1" id="KW-1133">Transmembrane helix</keyword>
<dbReference type="AlphaFoldDB" id="A0A1L7RJX8"/>
<sequence length="156" mass="17277">MTNSQLTSSPKLLDRWKEHPVAYLVYCALAVFGALAASRIDGPEPGESGYLTGLEAFVFYVPLLAASLWMVFAEDVSQNSDSKKILRDNVFAPWMLVTLLVLGIWLGIDGMDQLIDTLDGAFLSLVLLYTWLGLIRAVGSRLTERISEGRDAPKRR</sequence>
<organism evidence="2">
    <name type="scientific">Actinomyces succiniciruminis</name>
    <dbReference type="NCBI Taxonomy" id="1522002"/>
    <lineage>
        <taxon>Bacteria</taxon>
        <taxon>Bacillati</taxon>
        <taxon>Actinomycetota</taxon>
        <taxon>Actinomycetes</taxon>
        <taxon>Actinomycetales</taxon>
        <taxon>Actinomycetaceae</taxon>
        <taxon>Actinomyces</taxon>
    </lineage>
</organism>
<dbReference type="RefSeq" id="WP_210580129.1">
    <property type="nucleotide sequence ID" value="NZ_LK995500.1"/>
</dbReference>